<dbReference type="InterPro" id="IPR021362">
    <property type="entry name" value="DUF2834"/>
</dbReference>
<keyword evidence="1" id="KW-0472">Membrane</keyword>
<evidence type="ECO:0000313" key="3">
    <source>
        <dbReference type="Proteomes" id="UP001362999"/>
    </source>
</evidence>
<proteinExistence type="predicted"/>
<keyword evidence="1" id="KW-1133">Transmembrane helix</keyword>
<feature type="transmembrane region" description="Helical" evidence="1">
    <location>
        <begin position="285"/>
        <end position="302"/>
    </location>
</feature>
<evidence type="ECO:0008006" key="4">
    <source>
        <dbReference type="Google" id="ProtNLM"/>
    </source>
</evidence>
<keyword evidence="3" id="KW-1185">Reference proteome</keyword>
<feature type="transmembrane region" description="Helical" evidence="1">
    <location>
        <begin position="40"/>
        <end position="58"/>
    </location>
</feature>
<keyword evidence="1" id="KW-0812">Transmembrane</keyword>
<feature type="transmembrane region" description="Helical" evidence="1">
    <location>
        <begin position="314"/>
        <end position="338"/>
    </location>
</feature>
<dbReference type="Proteomes" id="UP001362999">
    <property type="component" value="Unassembled WGS sequence"/>
</dbReference>
<dbReference type="AlphaFoldDB" id="A0AAW0DNF0"/>
<feature type="transmembrane region" description="Helical" evidence="1">
    <location>
        <begin position="207"/>
        <end position="226"/>
    </location>
</feature>
<name>A0AAW0DNF0_9AGAR</name>
<evidence type="ECO:0000313" key="2">
    <source>
        <dbReference type="EMBL" id="KAK7052425.1"/>
    </source>
</evidence>
<reference evidence="2 3" key="1">
    <citation type="journal article" date="2024" name="J Genomics">
        <title>Draft genome sequencing and assembly of Favolaschia claudopus CIRM-BRFM 2984 isolated from oak limbs.</title>
        <authorList>
            <person name="Navarro D."/>
            <person name="Drula E."/>
            <person name="Chaduli D."/>
            <person name="Cazenave R."/>
            <person name="Ahrendt S."/>
            <person name="Wang J."/>
            <person name="Lipzen A."/>
            <person name="Daum C."/>
            <person name="Barry K."/>
            <person name="Grigoriev I.V."/>
            <person name="Favel A."/>
            <person name="Rosso M.N."/>
            <person name="Martin F."/>
        </authorList>
    </citation>
    <scope>NUCLEOTIDE SEQUENCE [LARGE SCALE GENOMIC DNA]</scope>
    <source>
        <strain evidence="2 3">CIRM-BRFM 2984</strain>
    </source>
</reference>
<sequence>MNQYVALSVFCCYFALIGGLFLLIFNNLPTFSGRRLATSAYVFVALALASFAHTWFYMFKFMAWSFRNHEHSIAPEQSQTPALMQRIASWLVNTSLFEQAWASVCFGNVNWWWSQQLCLFTVGAWTIFLSIEGRRHNVKAVWAYMLLGQLVAISVASNLFYLALVLSTPSPRPTSSRSERAPASLWIPILLSLCTVAISPYTNEGTFLPNLLLMHSLVIVPTLVVPKPSKPRMSLRLTTLYLLVFVVSLILHTRATTQALGVLSITDFVKSAWTTLHSHPAQSSIGWDVIWTSISFVVWVAIQSAQEVEGATRRLLVAMYLVLATPLVSVGVLAPFVLRPQQQQEEDGQRQKQE</sequence>
<comment type="caution">
    <text evidence="2">The sequence shown here is derived from an EMBL/GenBank/DDBJ whole genome shotgun (WGS) entry which is preliminary data.</text>
</comment>
<dbReference type="EMBL" id="JAWWNJ010000007">
    <property type="protein sequence ID" value="KAK7052425.1"/>
    <property type="molecule type" value="Genomic_DNA"/>
</dbReference>
<feature type="transmembrane region" description="Helical" evidence="1">
    <location>
        <begin position="141"/>
        <end position="162"/>
    </location>
</feature>
<protein>
    <recommendedName>
        <fullName evidence="4">Taste receptor type 2</fullName>
    </recommendedName>
</protein>
<organism evidence="2 3">
    <name type="scientific">Favolaschia claudopus</name>
    <dbReference type="NCBI Taxonomy" id="2862362"/>
    <lineage>
        <taxon>Eukaryota</taxon>
        <taxon>Fungi</taxon>
        <taxon>Dikarya</taxon>
        <taxon>Basidiomycota</taxon>
        <taxon>Agaricomycotina</taxon>
        <taxon>Agaricomycetes</taxon>
        <taxon>Agaricomycetidae</taxon>
        <taxon>Agaricales</taxon>
        <taxon>Marasmiineae</taxon>
        <taxon>Mycenaceae</taxon>
        <taxon>Favolaschia</taxon>
    </lineage>
</organism>
<evidence type="ECO:0000256" key="1">
    <source>
        <dbReference type="SAM" id="Phobius"/>
    </source>
</evidence>
<gene>
    <name evidence="2" type="ORF">R3P38DRAFT_1644804</name>
</gene>
<dbReference type="Pfam" id="PF11196">
    <property type="entry name" value="DUF2834"/>
    <property type="match status" value="1"/>
</dbReference>
<feature type="transmembrane region" description="Helical" evidence="1">
    <location>
        <begin position="183"/>
        <end position="201"/>
    </location>
</feature>
<accession>A0AAW0DNF0</accession>
<feature type="transmembrane region" description="Helical" evidence="1">
    <location>
        <begin position="238"/>
        <end position="265"/>
    </location>
</feature>
<feature type="transmembrane region" description="Helical" evidence="1">
    <location>
        <begin position="6"/>
        <end position="28"/>
    </location>
</feature>